<evidence type="ECO:0000259" key="8">
    <source>
        <dbReference type="Pfam" id="PF12804"/>
    </source>
</evidence>
<keyword evidence="3" id="KW-0479">Metal-binding</keyword>
<dbReference type="GO" id="GO:0005525">
    <property type="term" value="F:GTP binding"/>
    <property type="evidence" value="ECO:0007669"/>
    <property type="project" value="UniProtKB-KW"/>
</dbReference>
<evidence type="ECO:0000256" key="3">
    <source>
        <dbReference type="ARBA" id="ARBA00022723"/>
    </source>
</evidence>
<keyword evidence="1" id="KW-0963">Cytoplasm</keyword>
<organism evidence="9 10">
    <name type="scientific">Desulfomonile tiedjei</name>
    <dbReference type="NCBI Taxonomy" id="2358"/>
    <lineage>
        <taxon>Bacteria</taxon>
        <taxon>Pseudomonadati</taxon>
        <taxon>Thermodesulfobacteriota</taxon>
        <taxon>Desulfomonilia</taxon>
        <taxon>Desulfomonilales</taxon>
        <taxon>Desulfomonilaceae</taxon>
        <taxon>Desulfomonile</taxon>
    </lineage>
</organism>
<dbReference type="PANTHER" id="PTHR19136:SF81">
    <property type="entry name" value="MOLYBDENUM COFACTOR GUANYLYLTRANSFERASE"/>
    <property type="match status" value="1"/>
</dbReference>
<dbReference type="GO" id="GO:0006777">
    <property type="term" value="P:Mo-molybdopterin cofactor biosynthetic process"/>
    <property type="evidence" value="ECO:0007669"/>
    <property type="project" value="UniProtKB-KW"/>
</dbReference>
<feature type="domain" description="MobA-like NTP transferase" evidence="8">
    <location>
        <begin position="1"/>
        <end position="135"/>
    </location>
</feature>
<evidence type="ECO:0000256" key="6">
    <source>
        <dbReference type="ARBA" id="ARBA00023134"/>
    </source>
</evidence>
<dbReference type="InterPro" id="IPR029044">
    <property type="entry name" value="Nucleotide-diphossugar_trans"/>
</dbReference>
<evidence type="ECO:0000313" key="10">
    <source>
        <dbReference type="Proteomes" id="UP000807825"/>
    </source>
</evidence>
<keyword evidence="5" id="KW-0460">Magnesium</keyword>
<keyword evidence="7" id="KW-0501">Molybdenum cofactor biosynthesis</keyword>
<evidence type="ECO:0000256" key="5">
    <source>
        <dbReference type="ARBA" id="ARBA00022842"/>
    </source>
</evidence>
<name>A0A9D6Z343_9BACT</name>
<dbReference type="Pfam" id="PF12804">
    <property type="entry name" value="NTP_transf_3"/>
    <property type="match status" value="1"/>
</dbReference>
<proteinExistence type="predicted"/>
<dbReference type="InterPro" id="IPR025877">
    <property type="entry name" value="MobA-like_NTP_Trfase"/>
</dbReference>
<dbReference type="SUPFAM" id="SSF53448">
    <property type="entry name" value="Nucleotide-diphospho-sugar transferases"/>
    <property type="match status" value="1"/>
</dbReference>
<accession>A0A9D6Z343</accession>
<protein>
    <submittedName>
        <fullName evidence="9">Molybdenum cofactor guanylyltransferase</fullName>
    </submittedName>
</protein>
<dbReference type="Proteomes" id="UP000807825">
    <property type="component" value="Unassembled WGS sequence"/>
</dbReference>
<keyword evidence="2" id="KW-0808">Transferase</keyword>
<evidence type="ECO:0000313" key="9">
    <source>
        <dbReference type="EMBL" id="MBI5249479.1"/>
    </source>
</evidence>
<dbReference type="AlphaFoldDB" id="A0A9D6Z343"/>
<comment type="caution">
    <text evidence="9">The sequence shown here is derived from an EMBL/GenBank/DDBJ whole genome shotgun (WGS) entry which is preliminary data.</text>
</comment>
<dbReference type="InterPro" id="IPR013482">
    <property type="entry name" value="Molybde_CF_guanTrfase"/>
</dbReference>
<dbReference type="GO" id="GO:0016779">
    <property type="term" value="F:nucleotidyltransferase activity"/>
    <property type="evidence" value="ECO:0007669"/>
    <property type="project" value="UniProtKB-KW"/>
</dbReference>
<evidence type="ECO:0000256" key="4">
    <source>
        <dbReference type="ARBA" id="ARBA00022741"/>
    </source>
</evidence>
<keyword evidence="4" id="KW-0547">Nucleotide-binding</keyword>
<dbReference type="CDD" id="cd02503">
    <property type="entry name" value="MobA"/>
    <property type="match status" value="1"/>
</dbReference>
<keyword evidence="9" id="KW-0548">Nucleotidyltransferase</keyword>
<dbReference type="Gene3D" id="3.90.550.10">
    <property type="entry name" value="Spore Coat Polysaccharide Biosynthesis Protein SpsA, Chain A"/>
    <property type="match status" value="1"/>
</dbReference>
<gene>
    <name evidence="9" type="ORF">HY912_08295</name>
</gene>
<sequence length="187" mass="20609">MGGVKKALLRIHGQTIIEMAASVLSRVFSEIFIITNSPEDFGFLGFPMHRDLIPGKGSLGGLYTGLSQCAGNWAFLVACDMPFLNAKVIEHMVQLTSDADVVIPRISGMLEPLHAIYSKACLPHIEKLLAEGDLKILNFLDKVKINEVCEEELAQFDPELRFIINLNTPQDLENARRIAAGSSDQRS</sequence>
<evidence type="ECO:0000256" key="7">
    <source>
        <dbReference type="ARBA" id="ARBA00023150"/>
    </source>
</evidence>
<dbReference type="PANTHER" id="PTHR19136">
    <property type="entry name" value="MOLYBDENUM COFACTOR GUANYLYLTRANSFERASE"/>
    <property type="match status" value="1"/>
</dbReference>
<dbReference type="GO" id="GO:0046872">
    <property type="term" value="F:metal ion binding"/>
    <property type="evidence" value="ECO:0007669"/>
    <property type="project" value="UniProtKB-KW"/>
</dbReference>
<dbReference type="EMBL" id="JACRDE010000224">
    <property type="protein sequence ID" value="MBI5249479.1"/>
    <property type="molecule type" value="Genomic_DNA"/>
</dbReference>
<evidence type="ECO:0000256" key="1">
    <source>
        <dbReference type="ARBA" id="ARBA00022490"/>
    </source>
</evidence>
<evidence type="ECO:0000256" key="2">
    <source>
        <dbReference type="ARBA" id="ARBA00022679"/>
    </source>
</evidence>
<reference evidence="9" key="1">
    <citation type="submission" date="2020-07" db="EMBL/GenBank/DDBJ databases">
        <title>Huge and variable diversity of episymbiotic CPR bacteria and DPANN archaea in groundwater ecosystems.</title>
        <authorList>
            <person name="He C.Y."/>
            <person name="Keren R."/>
            <person name="Whittaker M."/>
            <person name="Farag I.F."/>
            <person name="Doudna J."/>
            <person name="Cate J.H.D."/>
            <person name="Banfield J.F."/>
        </authorList>
    </citation>
    <scope>NUCLEOTIDE SEQUENCE</scope>
    <source>
        <strain evidence="9">NC_groundwater_1664_Pr3_B-0.1um_52_9</strain>
    </source>
</reference>
<keyword evidence="6" id="KW-0342">GTP-binding</keyword>